<dbReference type="InterPro" id="IPR000843">
    <property type="entry name" value="HTH_LacI"/>
</dbReference>
<dbReference type="PROSITE" id="PS00356">
    <property type="entry name" value="HTH_LACI_1"/>
    <property type="match status" value="1"/>
</dbReference>
<dbReference type="SMART" id="SM00354">
    <property type="entry name" value="HTH_LACI"/>
    <property type="match status" value="1"/>
</dbReference>
<evidence type="ECO:0000313" key="5">
    <source>
        <dbReference type="EMBL" id="WFE91768.1"/>
    </source>
</evidence>
<accession>A0ABY8F8D2</accession>
<dbReference type="PRINTS" id="PR00036">
    <property type="entry name" value="HTHLACI"/>
</dbReference>
<dbReference type="CDD" id="cd01392">
    <property type="entry name" value="HTH_LacI"/>
    <property type="match status" value="1"/>
</dbReference>
<dbReference type="SUPFAM" id="SSF53822">
    <property type="entry name" value="Periplasmic binding protein-like I"/>
    <property type="match status" value="1"/>
</dbReference>
<dbReference type="InterPro" id="IPR046335">
    <property type="entry name" value="LacI/GalR-like_sensor"/>
</dbReference>
<dbReference type="RefSeq" id="WP_265684367.1">
    <property type="nucleotide sequence ID" value="NZ_CP120863.1"/>
</dbReference>
<dbReference type="InterPro" id="IPR028082">
    <property type="entry name" value="Peripla_BP_I"/>
</dbReference>
<dbReference type="Gene3D" id="3.40.50.2300">
    <property type="match status" value="2"/>
</dbReference>
<dbReference type="SUPFAM" id="SSF47413">
    <property type="entry name" value="lambda repressor-like DNA-binding domains"/>
    <property type="match status" value="1"/>
</dbReference>
<dbReference type="EMBL" id="CP120863">
    <property type="protein sequence ID" value="WFE91768.1"/>
    <property type="molecule type" value="Genomic_DNA"/>
</dbReference>
<gene>
    <name evidence="5" type="ORF">K1718_10520</name>
</gene>
<dbReference type="Proteomes" id="UP001209803">
    <property type="component" value="Chromosome"/>
</dbReference>
<keyword evidence="2 5" id="KW-0238">DNA-binding</keyword>
<evidence type="ECO:0000313" key="6">
    <source>
        <dbReference type="Proteomes" id="UP001209803"/>
    </source>
</evidence>
<name>A0ABY8F8D2_9HYPH</name>
<dbReference type="GO" id="GO:0003677">
    <property type="term" value="F:DNA binding"/>
    <property type="evidence" value="ECO:0007669"/>
    <property type="project" value="UniProtKB-KW"/>
</dbReference>
<protein>
    <submittedName>
        <fullName evidence="5">LacI family DNA-binding transcriptional regulator</fullName>
    </submittedName>
</protein>
<dbReference type="PANTHER" id="PTHR30146:SF138">
    <property type="entry name" value="TRANSCRIPTIONAL REGULATORY PROTEIN"/>
    <property type="match status" value="1"/>
</dbReference>
<dbReference type="Pfam" id="PF13377">
    <property type="entry name" value="Peripla_BP_3"/>
    <property type="match status" value="1"/>
</dbReference>
<dbReference type="InterPro" id="IPR010982">
    <property type="entry name" value="Lambda_DNA-bd_dom_sf"/>
</dbReference>
<keyword evidence="3" id="KW-0804">Transcription</keyword>
<dbReference type="PANTHER" id="PTHR30146">
    <property type="entry name" value="LACI-RELATED TRANSCRIPTIONAL REPRESSOR"/>
    <property type="match status" value="1"/>
</dbReference>
<evidence type="ECO:0000259" key="4">
    <source>
        <dbReference type="PROSITE" id="PS50932"/>
    </source>
</evidence>
<dbReference type="PROSITE" id="PS50932">
    <property type="entry name" value="HTH_LACI_2"/>
    <property type="match status" value="1"/>
</dbReference>
<sequence>MDNPKYRKRANLRDVAKLANVSVATVSRVLNTPDSVAENTKAVVNAAIAELRFVPSAAARAINSGRSRVVGALVPTLDHAIFARYLAALEQKLSEYRLSLVVATTNGDASVEAQKAQTLVDIGAEGLIVSGITHEPELFELIERCQLPAVATSYFDPDFLLPTIGYDNAGAGRIALEYLLSLGHSAIAVVHGSLNSNDRTLARLKGLEGHDTARLSFFEADLSIEDGCAATNKILSRDDGPTAILCLSDVLATGVLYELKRHKVAVPDDISVIGIDDLPGSAHTFPALTTVHLPVVRMGHATATAISEWIEHGKRPSERLFETDLVVRESTRARTGI</sequence>
<feature type="domain" description="HTH lacI-type" evidence="4">
    <location>
        <begin position="10"/>
        <end position="64"/>
    </location>
</feature>
<keyword evidence="6" id="KW-1185">Reference proteome</keyword>
<proteinExistence type="predicted"/>
<evidence type="ECO:0000256" key="2">
    <source>
        <dbReference type="ARBA" id="ARBA00023125"/>
    </source>
</evidence>
<dbReference type="Pfam" id="PF00356">
    <property type="entry name" value="LacI"/>
    <property type="match status" value="1"/>
</dbReference>
<dbReference type="Gene3D" id="1.10.260.40">
    <property type="entry name" value="lambda repressor-like DNA-binding domains"/>
    <property type="match status" value="1"/>
</dbReference>
<evidence type="ECO:0000256" key="1">
    <source>
        <dbReference type="ARBA" id="ARBA00023015"/>
    </source>
</evidence>
<evidence type="ECO:0000256" key="3">
    <source>
        <dbReference type="ARBA" id="ARBA00023163"/>
    </source>
</evidence>
<keyword evidence="1" id="KW-0805">Transcription regulation</keyword>
<reference evidence="5 6" key="1">
    <citation type="submission" date="2023-03" db="EMBL/GenBank/DDBJ databases">
        <title>Roseibium porphyridii sp. nov. and Roseibium rhodosorbium sp. nov. isolated from marine algae, Porphyridium cruentum and Rhodosorus marinus, respectively.</title>
        <authorList>
            <person name="Lee M.W."/>
            <person name="Choi B.J."/>
            <person name="Lee J.K."/>
            <person name="Choi D.G."/>
            <person name="Baek J.H."/>
            <person name="Bayburt H."/>
            <person name="Kim J.M."/>
            <person name="Han D.M."/>
            <person name="Kim K.H."/>
            <person name="Jeon C.O."/>
        </authorList>
    </citation>
    <scope>NUCLEOTIDE SEQUENCE [LARGE SCALE GENOMIC DNA]</scope>
    <source>
        <strain evidence="5 6">KMA01</strain>
    </source>
</reference>
<organism evidence="5 6">
    <name type="scientific">Roseibium porphyridii</name>
    <dbReference type="NCBI Taxonomy" id="2866279"/>
    <lineage>
        <taxon>Bacteria</taxon>
        <taxon>Pseudomonadati</taxon>
        <taxon>Pseudomonadota</taxon>
        <taxon>Alphaproteobacteria</taxon>
        <taxon>Hyphomicrobiales</taxon>
        <taxon>Stappiaceae</taxon>
        <taxon>Roseibium</taxon>
    </lineage>
</organism>